<feature type="transmembrane region" description="Helical" evidence="1">
    <location>
        <begin position="66"/>
        <end position="86"/>
    </location>
</feature>
<dbReference type="PANTHER" id="PTHR22911:SF79">
    <property type="entry name" value="MOBA-LIKE NTP TRANSFERASE DOMAIN-CONTAINING PROTEIN"/>
    <property type="match status" value="1"/>
</dbReference>
<gene>
    <name evidence="3" type="ORF">N7E81_09055</name>
</gene>
<feature type="transmembrane region" description="Helical" evidence="1">
    <location>
        <begin position="179"/>
        <end position="205"/>
    </location>
</feature>
<dbReference type="EMBL" id="CP106735">
    <property type="protein sequence ID" value="UXX81243.1"/>
    <property type="molecule type" value="Genomic_DNA"/>
</dbReference>
<evidence type="ECO:0000259" key="2">
    <source>
        <dbReference type="Pfam" id="PF00892"/>
    </source>
</evidence>
<dbReference type="RefSeq" id="WP_263052967.1">
    <property type="nucleotide sequence ID" value="NZ_CP106735.1"/>
</dbReference>
<feature type="transmembrane region" description="Helical" evidence="1">
    <location>
        <begin position="35"/>
        <end position="54"/>
    </location>
</feature>
<dbReference type="Proteomes" id="UP001062165">
    <property type="component" value="Chromosome"/>
</dbReference>
<reference evidence="3" key="1">
    <citation type="submission" date="2022-10" db="EMBL/GenBank/DDBJ databases">
        <title>Comparative genomics and taxonomic characterization of three novel marine species of genus Reichenbachiella exhibiting antioxidant and polysaccharide degradation activities.</title>
        <authorList>
            <person name="Muhammad N."/>
            <person name="Lee Y.-J."/>
            <person name="Ko J."/>
            <person name="Kim S.-G."/>
        </authorList>
    </citation>
    <scope>NUCLEOTIDE SEQUENCE</scope>
    <source>
        <strain evidence="3">Wsw4-B4</strain>
    </source>
</reference>
<name>A0ABY6D7V8_9BACT</name>
<feature type="domain" description="EamA" evidence="2">
    <location>
        <begin position="149"/>
        <end position="280"/>
    </location>
</feature>
<evidence type="ECO:0000313" key="3">
    <source>
        <dbReference type="EMBL" id="UXX81243.1"/>
    </source>
</evidence>
<keyword evidence="1" id="KW-0472">Membrane</keyword>
<evidence type="ECO:0000256" key="1">
    <source>
        <dbReference type="SAM" id="Phobius"/>
    </source>
</evidence>
<keyword evidence="4" id="KW-1185">Reference proteome</keyword>
<sequence>MSKSNAHFLQLFAAIVIMSSSGTLARSLVISAELAIWVRCVFGAVVLFGIIKWLKLPLGVGKGTPLKMVVISTILMTIHWVTYFYALYFSSVAVGMLSLFTYPVMTALLEPLIVKSKFNLGDLILAIIAFLGLYFLVPEFDLDNQVTQGVLLGLLSAFTYSLRNLILKLYVKDHSGITLMFMQLSGVALLLSPVVFFHGIAHSFVGIANDWIPLVLLGVVTTALGHTVFVMSFKNFSITTVSILSTLTPLIGIGLGMLFLNEYPEGEIWIGAGLISVAVVAESLKSMRSSG</sequence>
<protein>
    <submittedName>
        <fullName evidence="3">DMT family transporter</fullName>
    </submittedName>
</protein>
<feature type="transmembrane region" description="Helical" evidence="1">
    <location>
        <begin position="120"/>
        <end position="137"/>
    </location>
</feature>
<feature type="transmembrane region" description="Helical" evidence="1">
    <location>
        <begin position="238"/>
        <end position="260"/>
    </location>
</feature>
<dbReference type="Pfam" id="PF00892">
    <property type="entry name" value="EamA"/>
    <property type="match status" value="2"/>
</dbReference>
<feature type="transmembrane region" description="Helical" evidence="1">
    <location>
        <begin position="211"/>
        <end position="231"/>
    </location>
</feature>
<organism evidence="3 4">
    <name type="scientific">Reichenbachiella carrageenanivorans</name>
    <dbReference type="NCBI Taxonomy" id="2979869"/>
    <lineage>
        <taxon>Bacteria</taxon>
        <taxon>Pseudomonadati</taxon>
        <taxon>Bacteroidota</taxon>
        <taxon>Cytophagia</taxon>
        <taxon>Cytophagales</taxon>
        <taxon>Reichenbachiellaceae</taxon>
        <taxon>Reichenbachiella</taxon>
    </lineage>
</organism>
<proteinExistence type="predicted"/>
<keyword evidence="1" id="KW-0812">Transmembrane</keyword>
<dbReference type="SUPFAM" id="SSF103481">
    <property type="entry name" value="Multidrug resistance efflux transporter EmrE"/>
    <property type="match status" value="2"/>
</dbReference>
<feature type="domain" description="EamA" evidence="2">
    <location>
        <begin position="10"/>
        <end position="136"/>
    </location>
</feature>
<dbReference type="PANTHER" id="PTHR22911">
    <property type="entry name" value="ACYL-MALONYL CONDENSING ENZYME-RELATED"/>
    <property type="match status" value="1"/>
</dbReference>
<dbReference type="InterPro" id="IPR000620">
    <property type="entry name" value="EamA_dom"/>
</dbReference>
<feature type="transmembrane region" description="Helical" evidence="1">
    <location>
        <begin position="92"/>
        <end position="113"/>
    </location>
</feature>
<dbReference type="InterPro" id="IPR037185">
    <property type="entry name" value="EmrE-like"/>
</dbReference>
<accession>A0ABY6D7V8</accession>
<keyword evidence="1" id="KW-1133">Transmembrane helix</keyword>
<evidence type="ECO:0000313" key="4">
    <source>
        <dbReference type="Proteomes" id="UP001062165"/>
    </source>
</evidence>
<feature type="transmembrane region" description="Helical" evidence="1">
    <location>
        <begin position="149"/>
        <end position="167"/>
    </location>
</feature>